<keyword evidence="6" id="KW-0804">Transcription</keyword>
<gene>
    <name evidence="11" type="ORF">Cni_G10142</name>
</gene>
<evidence type="ECO:0000256" key="7">
    <source>
        <dbReference type="ARBA" id="ARBA00023242"/>
    </source>
</evidence>
<evidence type="ECO:0000256" key="4">
    <source>
        <dbReference type="ARBA" id="ARBA00023125"/>
    </source>
</evidence>
<dbReference type="PANTHER" id="PTHR31657:SF40">
    <property type="entry name" value="ETHYLENE-RESPONSIVE TRANSCRIPTION FACTOR ERF062"/>
    <property type="match status" value="1"/>
</dbReference>
<evidence type="ECO:0000313" key="11">
    <source>
        <dbReference type="EMBL" id="WOL01426.1"/>
    </source>
</evidence>
<name>A0AAQ3Q9M0_9LILI</name>
<dbReference type="AlphaFoldDB" id="A0AAQ3Q9M0"/>
<keyword evidence="7" id="KW-0539">Nucleus</keyword>
<dbReference type="SUPFAM" id="SSF54171">
    <property type="entry name" value="DNA-binding domain"/>
    <property type="match status" value="1"/>
</dbReference>
<keyword evidence="3" id="KW-0805">Transcription regulation</keyword>
<comment type="subcellular location">
    <subcellularLocation>
        <location evidence="1">Nucleus</location>
    </subcellularLocation>
</comment>
<dbReference type="EMBL" id="CP136892">
    <property type="protein sequence ID" value="WOL01426.1"/>
    <property type="molecule type" value="Genomic_DNA"/>
</dbReference>
<evidence type="ECO:0000256" key="5">
    <source>
        <dbReference type="ARBA" id="ARBA00023159"/>
    </source>
</evidence>
<evidence type="ECO:0000256" key="3">
    <source>
        <dbReference type="ARBA" id="ARBA00023015"/>
    </source>
</evidence>
<dbReference type="InterPro" id="IPR051758">
    <property type="entry name" value="ERF/AP2-like"/>
</dbReference>
<dbReference type="FunFam" id="3.30.730.10:FF:000001">
    <property type="entry name" value="Ethylene-responsive transcription factor 2"/>
    <property type="match status" value="1"/>
</dbReference>
<sequence length="298" mass="32913">MQGRSYQQMEDKFPLLRGYLEFDAAKPLPSDLQHSLLNTAEFSEPKKKKMMMIATSTSFFSSSSLPSSSPSHNLLPQKRQLHESGLAECLQHPISSSKMIEFSPRAEQRRAPAKLFRGVRQRHWGKWVAEIRMPRNRKRVWLGTFDTAEDAAMAYDAAAYKLRGDSAQLNFPHLKTQLNDHICAGHLQSLLEEKLKGALCSAPCSSSSSSSSASGSSNETSQLPEKKHMKGGEEEEDESAAIAVNRSCVTACKEEVVLQQEVIAGGDVEGVLLSRIPSLDMDVIWNSLPVAATEDHTP</sequence>
<accession>A0AAQ3Q9M0</accession>
<dbReference type="GO" id="GO:0009873">
    <property type="term" value="P:ethylene-activated signaling pathway"/>
    <property type="evidence" value="ECO:0007669"/>
    <property type="project" value="UniProtKB-KW"/>
</dbReference>
<protein>
    <recommendedName>
        <fullName evidence="10">AP2/ERF domain-containing protein</fullName>
    </recommendedName>
</protein>
<keyword evidence="4" id="KW-0238">DNA-binding</keyword>
<proteinExistence type="inferred from homology"/>
<evidence type="ECO:0000256" key="2">
    <source>
        <dbReference type="ARBA" id="ARBA00022745"/>
    </source>
</evidence>
<dbReference type="InterPro" id="IPR016177">
    <property type="entry name" value="DNA-bd_dom_sf"/>
</dbReference>
<dbReference type="InterPro" id="IPR001471">
    <property type="entry name" value="AP2/ERF_dom"/>
</dbReference>
<dbReference type="PROSITE" id="PS51032">
    <property type="entry name" value="AP2_ERF"/>
    <property type="match status" value="1"/>
</dbReference>
<dbReference type="Pfam" id="PF00847">
    <property type="entry name" value="AP2"/>
    <property type="match status" value="1"/>
</dbReference>
<dbReference type="PRINTS" id="PR00367">
    <property type="entry name" value="ETHRSPELEMNT"/>
</dbReference>
<organism evidence="11 12">
    <name type="scientific">Canna indica</name>
    <name type="common">Indian-shot</name>
    <dbReference type="NCBI Taxonomy" id="4628"/>
    <lineage>
        <taxon>Eukaryota</taxon>
        <taxon>Viridiplantae</taxon>
        <taxon>Streptophyta</taxon>
        <taxon>Embryophyta</taxon>
        <taxon>Tracheophyta</taxon>
        <taxon>Spermatophyta</taxon>
        <taxon>Magnoliopsida</taxon>
        <taxon>Liliopsida</taxon>
        <taxon>Zingiberales</taxon>
        <taxon>Cannaceae</taxon>
        <taxon>Canna</taxon>
    </lineage>
</organism>
<dbReference type="CDD" id="cd00018">
    <property type="entry name" value="AP2"/>
    <property type="match status" value="1"/>
</dbReference>
<reference evidence="11 12" key="1">
    <citation type="submission" date="2023-10" db="EMBL/GenBank/DDBJ databases">
        <title>Chromosome-scale genome assembly provides insights into flower coloration mechanisms of Canna indica.</title>
        <authorList>
            <person name="Li C."/>
        </authorList>
    </citation>
    <scope>NUCLEOTIDE SEQUENCE [LARGE SCALE GENOMIC DNA]</scope>
    <source>
        <tissue evidence="11">Flower</tissue>
    </source>
</reference>
<feature type="region of interest" description="Disordered" evidence="9">
    <location>
        <begin position="206"/>
        <end position="239"/>
    </location>
</feature>
<dbReference type="GO" id="GO:0005634">
    <property type="term" value="C:nucleus"/>
    <property type="evidence" value="ECO:0007669"/>
    <property type="project" value="UniProtKB-SubCell"/>
</dbReference>
<evidence type="ECO:0000313" key="12">
    <source>
        <dbReference type="Proteomes" id="UP001327560"/>
    </source>
</evidence>
<comment type="similarity">
    <text evidence="8">Belongs to the AP2/ERF transcription factor family. ERF subfamily.</text>
</comment>
<dbReference type="GO" id="GO:0000976">
    <property type="term" value="F:transcription cis-regulatory region binding"/>
    <property type="evidence" value="ECO:0007669"/>
    <property type="project" value="UniProtKB-ARBA"/>
</dbReference>
<keyword evidence="12" id="KW-1185">Reference proteome</keyword>
<dbReference type="Proteomes" id="UP001327560">
    <property type="component" value="Chromosome 3"/>
</dbReference>
<evidence type="ECO:0000256" key="9">
    <source>
        <dbReference type="SAM" id="MobiDB-lite"/>
    </source>
</evidence>
<evidence type="ECO:0000256" key="8">
    <source>
        <dbReference type="ARBA" id="ARBA00024343"/>
    </source>
</evidence>
<dbReference type="InterPro" id="IPR036955">
    <property type="entry name" value="AP2/ERF_dom_sf"/>
</dbReference>
<dbReference type="SMART" id="SM00380">
    <property type="entry name" value="AP2"/>
    <property type="match status" value="1"/>
</dbReference>
<feature type="domain" description="AP2/ERF" evidence="10">
    <location>
        <begin position="115"/>
        <end position="172"/>
    </location>
</feature>
<dbReference type="GO" id="GO:0003700">
    <property type="term" value="F:DNA-binding transcription factor activity"/>
    <property type="evidence" value="ECO:0007669"/>
    <property type="project" value="InterPro"/>
</dbReference>
<feature type="compositionally biased region" description="Low complexity" evidence="9">
    <location>
        <begin position="206"/>
        <end position="217"/>
    </location>
</feature>
<evidence type="ECO:0000259" key="10">
    <source>
        <dbReference type="PROSITE" id="PS51032"/>
    </source>
</evidence>
<evidence type="ECO:0000256" key="6">
    <source>
        <dbReference type="ARBA" id="ARBA00023163"/>
    </source>
</evidence>
<evidence type="ECO:0000256" key="1">
    <source>
        <dbReference type="ARBA" id="ARBA00004123"/>
    </source>
</evidence>
<keyword evidence="2" id="KW-0936">Ethylene signaling pathway</keyword>
<dbReference type="Gene3D" id="3.30.730.10">
    <property type="entry name" value="AP2/ERF domain"/>
    <property type="match status" value="1"/>
</dbReference>
<keyword evidence="5" id="KW-0010">Activator</keyword>
<dbReference type="PANTHER" id="PTHR31657">
    <property type="entry name" value="ETHYLENE-RESPONSIVE TRANSCRIPTION FACTOR ERF061"/>
    <property type="match status" value="1"/>
</dbReference>